<sequence length="200" mass="20734">MAETIVFAVAALLILGGALGVILSRNPVHSALFLVQTLFGVAITFIDLDAHFLAAVQVIVYAGAIVILFLFVIMLLGVDQAENLDIEPIAGQRPIALIIAAATLAGLMSVVLSVGDKLTGADSVTGPLDAVIRVDALGASPESATDVRVLGSHLFTDYVFAFEITAVLLTIAVVGAVLLARRPSGPIESFSEDDAVEAVR</sequence>
<dbReference type="Gene3D" id="1.20.120.1200">
    <property type="entry name" value="NADH-ubiquinone/plastoquinone oxidoreductase chain 6, subunit NuoJ"/>
    <property type="match status" value="1"/>
</dbReference>
<dbReference type="EMBL" id="CAFABA010000064">
    <property type="protein sequence ID" value="CAB4832241.1"/>
    <property type="molecule type" value="Genomic_DNA"/>
</dbReference>
<dbReference type="InterPro" id="IPR042106">
    <property type="entry name" value="Nuo/plastoQ_OxRdtase_6_NuoJ"/>
</dbReference>
<dbReference type="PANTHER" id="PTHR33269:SF19">
    <property type="entry name" value="NADH-QUINONE OXIDOREDUCTASE SUBUNIT J"/>
    <property type="match status" value="1"/>
</dbReference>
<dbReference type="GO" id="GO:0008137">
    <property type="term" value="F:NADH dehydrogenase (ubiquinone) activity"/>
    <property type="evidence" value="ECO:0007669"/>
    <property type="project" value="InterPro"/>
</dbReference>
<feature type="transmembrane region" description="Helical" evidence="1">
    <location>
        <begin position="52"/>
        <end position="75"/>
    </location>
</feature>
<gene>
    <name evidence="2" type="ORF">UFOPK2754_02371</name>
    <name evidence="3" type="ORF">UFOPK3139_01622</name>
    <name evidence="4" type="ORF">UFOPK3543_00160</name>
    <name evidence="5" type="ORF">UFOPK3967_01266</name>
</gene>
<feature type="transmembrane region" description="Helical" evidence="1">
    <location>
        <begin position="30"/>
        <end position="46"/>
    </location>
</feature>
<dbReference type="EMBL" id="CAFBMH010000003">
    <property type="protein sequence ID" value="CAB4889795.1"/>
    <property type="molecule type" value="Genomic_DNA"/>
</dbReference>
<dbReference type="AlphaFoldDB" id="A0A6J7F8M4"/>
<evidence type="ECO:0000313" key="3">
    <source>
        <dbReference type="EMBL" id="CAB4832241.1"/>
    </source>
</evidence>
<keyword evidence="1" id="KW-0812">Transmembrane</keyword>
<name>A0A6J7F8M4_9ZZZZ</name>
<proteinExistence type="predicted"/>
<dbReference type="InterPro" id="IPR001457">
    <property type="entry name" value="NADH_UbQ/plastoQ_OxRdtase_su6"/>
</dbReference>
<dbReference type="PANTHER" id="PTHR33269">
    <property type="entry name" value="NADH-UBIQUINONE OXIDOREDUCTASE CHAIN 6"/>
    <property type="match status" value="1"/>
</dbReference>
<organism evidence="4">
    <name type="scientific">freshwater metagenome</name>
    <dbReference type="NCBI Taxonomy" id="449393"/>
    <lineage>
        <taxon>unclassified sequences</taxon>
        <taxon>metagenomes</taxon>
        <taxon>ecological metagenomes</taxon>
    </lineage>
</organism>
<evidence type="ECO:0000313" key="5">
    <source>
        <dbReference type="EMBL" id="CAB4995048.1"/>
    </source>
</evidence>
<evidence type="ECO:0000313" key="4">
    <source>
        <dbReference type="EMBL" id="CAB4889795.1"/>
    </source>
</evidence>
<dbReference type="EMBL" id="CAEZYR010000104">
    <property type="protein sequence ID" value="CAB4760490.1"/>
    <property type="molecule type" value="Genomic_DNA"/>
</dbReference>
<feature type="transmembrane region" description="Helical" evidence="1">
    <location>
        <begin position="6"/>
        <end position="23"/>
    </location>
</feature>
<feature type="transmembrane region" description="Helical" evidence="1">
    <location>
        <begin position="95"/>
        <end position="115"/>
    </location>
</feature>
<evidence type="ECO:0000313" key="2">
    <source>
        <dbReference type="EMBL" id="CAB4760490.1"/>
    </source>
</evidence>
<dbReference type="EMBL" id="CAFBOS010000066">
    <property type="protein sequence ID" value="CAB4995048.1"/>
    <property type="molecule type" value="Genomic_DNA"/>
</dbReference>
<keyword evidence="1" id="KW-0472">Membrane</keyword>
<dbReference type="Pfam" id="PF00499">
    <property type="entry name" value="Oxidored_q3"/>
    <property type="match status" value="1"/>
</dbReference>
<keyword evidence="1" id="KW-1133">Transmembrane helix</keyword>
<evidence type="ECO:0000256" key="1">
    <source>
        <dbReference type="SAM" id="Phobius"/>
    </source>
</evidence>
<protein>
    <submittedName>
        <fullName evidence="4">Unannotated protein</fullName>
    </submittedName>
</protein>
<feature type="transmembrane region" description="Helical" evidence="1">
    <location>
        <begin position="158"/>
        <end position="180"/>
    </location>
</feature>
<accession>A0A6J7F8M4</accession>
<reference evidence="4" key="1">
    <citation type="submission" date="2020-05" db="EMBL/GenBank/DDBJ databases">
        <authorList>
            <person name="Chiriac C."/>
            <person name="Salcher M."/>
            <person name="Ghai R."/>
            <person name="Kavagutti S V."/>
        </authorList>
    </citation>
    <scope>NUCLEOTIDE SEQUENCE</scope>
</reference>